<sequence length="43" mass="5065">MEGKQQTVRDISSRVFSLANEMKELNHKLPAPRDTMLQRWQPP</sequence>
<gene>
    <name evidence="1" type="ORF">Goarm_017216</name>
</gene>
<evidence type="ECO:0000313" key="2">
    <source>
        <dbReference type="Proteomes" id="UP000593575"/>
    </source>
</evidence>
<name>A0A7J9JF11_9ROSI</name>
<proteinExistence type="predicted"/>
<evidence type="ECO:0000313" key="1">
    <source>
        <dbReference type="EMBL" id="MBA0832857.1"/>
    </source>
</evidence>
<accession>A0A7J9JF11</accession>
<organism evidence="1 2">
    <name type="scientific">Gossypium armourianum</name>
    <dbReference type="NCBI Taxonomy" id="34283"/>
    <lineage>
        <taxon>Eukaryota</taxon>
        <taxon>Viridiplantae</taxon>
        <taxon>Streptophyta</taxon>
        <taxon>Embryophyta</taxon>
        <taxon>Tracheophyta</taxon>
        <taxon>Spermatophyta</taxon>
        <taxon>Magnoliopsida</taxon>
        <taxon>eudicotyledons</taxon>
        <taxon>Gunneridae</taxon>
        <taxon>Pentapetalae</taxon>
        <taxon>rosids</taxon>
        <taxon>malvids</taxon>
        <taxon>Malvales</taxon>
        <taxon>Malvaceae</taxon>
        <taxon>Malvoideae</taxon>
        <taxon>Gossypium</taxon>
    </lineage>
</organism>
<dbReference type="Proteomes" id="UP000593575">
    <property type="component" value="Unassembled WGS sequence"/>
</dbReference>
<dbReference type="EMBL" id="JABFAE010000007">
    <property type="protein sequence ID" value="MBA0832857.1"/>
    <property type="molecule type" value="Genomic_DNA"/>
</dbReference>
<protein>
    <submittedName>
        <fullName evidence="1">Uncharacterized protein</fullName>
    </submittedName>
</protein>
<comment type="caution">
    <text evidence="1">The sequence shown here is derived from an EMBL/GenBank/DDBJ whole genome shotgun (WGS) entry which is preliminary data.</text>
</comment>
<reference evidence="1 2" key="1">
    <citation type="journal article" date="2019" name="Genome Biol. Evol.">
        <title>Insights into the evolution of the New World diploid cottons (Gossypium, subgenus Houzingenia) based on genome sequencing.</title>
        <authorList>
            <person name="Grover C.E."/>
            <person name="Arick M.A. 2nd"/>
            <person name="Thrash A."/>
            <person name="Conover J.L."/>
            <person name="Sanders W.S."/>
            <person name="Peterson D.G."/>
            <person name="Frelichowski J.E."/>
            <person name="Scheffler J.A."/>
            <person name="Scheffler B.E."/>
            <person name="Wendel J.F."/>
        </authorList>
    </citation>
    <scope>NUCLEOTIDE SEQUENCE [LARGE SCALE GENOMIC DNA]</scope>
    <source>
        <strain evidence="1">6</strain>
        <tissue evidence="1">Leaf</tissue>
    </source>
</reference>
<keyword evidence="2" id="KW-1185">Reference proteome</keyword>
<dbReference type="AlphaFoldDB" id="A0A7J9JF11"/>